<dbReference type="AlphaFoldDB" id="A0A4Q2U7G7"/>
<reference evidence="6 7" key="2">
    <citation type="submission" date="2019-02" db="EMBL/GenBank/DDBJ databases">
        <title>'Lichenibacterium ramalinii' gen. nov. sp. nov., 'Lichenibacterium minor' gen. nov. sp. nov.</title>
        <authorList>
            <person name="Pankratov T."/>
        </authorList>
    </citation>
    <scope>NUCLEOTIDE SEQUENCE [LARGE SCALE GENOMIC DNA]</scope>
    <source>
        <strain evidence="6 7">RmlP026</strain>
    </source>
</reference>
<dbReference type="Proteomes" id="UP000290759">
    <property type="component" value="Unassembled WGS sequence"/>
</dbReference>
<dbReference type="InterPro" id="IPR002401">
    <property type="entry name" value="Cyt_P450_E_grp-I"/>
</dbReference>
<dbReference type="GO" id="GO:0020037">
    <property type="term" value="F:heme binding"/>
    <property type="evidence" value="ECO:0007669"/>
    <property type="project" value="InterPro"/>
</dbReference>
<reference evidence="6 7" key="1">
    <citation type="submission" date="2018-12" db="EMBL/GenBank/DDBJ databases">
        <authorList>
            <person name="Grouzdev D.S."/>
            <person name="Krutkina M.S."/>
        </authorList>
    </citation>
    <scope>NUCLEOTIDE SEQUENCE [LARGE SCALE GENOMIC DNA]</scope>
    <source>
        <strain evidence="6 7">RmlP026</strain>
    </source>
</reference>
<dbReference type="PROSITE" id="PS00086">
    <property type="entry name" value="CYTOCHROME_P450"/>
    <property type="match status" value="1"/>
</dbReference>
<dbReference type="PRINTS" id="PR00385">
    <property type="entry name" value="P450"/>
</dbReference>
<evidence type="ECO:0000256" key="5">
    <source>
        <dbReference type="SAM" id="MobiDB-lite"/>
    </source>
</evidence>
<evidence type="ECO:0000313" key="7">
    <source>
        <dbReference type="Proteomes" id="UP000290759"/>
    </source>
</evidence>
<keyword evidence="3 4" id="KW-0349">Heme</keyword>
<gene>
    <name evidence="6" type="ORF">D3273_09860</name>
</gene>
<evidence type="ECO:0000256" key="2">
    <source>
        <dbReference type="ARBA" id="ARBA00010617"/>
    </source>
</evidence>
<organism evidence="6 7">
    <name type="scientific">Lichenibacterium minor</name>
    <dbReference type="NCBI Taxonomy" id="2316528"/>
    <lineage>
        <taxon>Bacteria</taxon>
        <taxon>Pseudomonadati</taxon>
        <taxon>Pseudomonadota</taxon>
        <taxon>Alphaproteobacteria</taxon>
        <taxon>Hyphomicrobiales</taxon>
        <taxon>Lichenihabitantaceae</taxon>
        <taxon>Lichenibacterium</taxon>
    </lineage>
</organism>
<dbReference type="InterPro" id="IPR050121">
    <property type="entry name" value="Cytochrome_P450_monoxygenase"/>
</dbReference>
<dbReference type="InterPro" id="IPR036396">
    <property type="entry name" value="Cyt_P450_sf"/>
</dbReference>
<proteinExistence type="inferred from homology"/>
<dbReference type="GO" id="GO:0016705">
    <property type="term" value="F:oxidoreductase activity, acting on paired donors, with incorporation or reduction of molecular oxygen"/>
    <property type="evidence" value="ECO:0007669"/>
    <property type="project" value="InterPro"/>
</dbReference>
<keyword evidence="3 4" id="KW-0479">Metal-binding</keyword>
<evidence type="ECO:0000256" key="1">
    <source>
        <dbReference type="ARBA" id="ARBA00001971"/>
    </source>
</evidence>
<dbReference type="Pfam" id="PF00067">
    <property type="entry name" value="p450"/>
    <property type="match status" value="1"/>
</dbReference>
<dbReference type="OrthoDB" id="9764248at2"/>
<sequence length="486" mass="53635">MSLALDPAPPREMSARETPARVRPPAVVGEGRRPRPPAPVPLDAVPGTLALLKGLRDNPVATWTRWHFEQPIVHGRNVLGSAAVVSDPAVIRHVLVGNAANYDKGELQRRTLGGGLGTGLLLAEGDQWRAQRRALAPLFSPRHVDGFKRSMVEVADEMVERWARLRDGRRIDIANEMARATLRVLGRTVFSEAMSGPEDRFARVVSAFLESVGQVDPLDILGMPAWLPRLGAARTKPLLRYFEEEVTAILDKRRALLASGAPAPQDLLTLLLAARDPETGAGLSDDDVRANVVTFLIAGHETTSNTLTWALYLLSQHPEERAAVEREVDDLMPEGRVDPGRVDDFVRTRAVLEEAMRLYPPAASITREALGPDTLGTLRVKARTLVIVSPYVLHRHRLLWDAPDHFHPSRFMPENRGGIDRFAFLPFGAGPRVCIAASFALQEAVILLATALRHVRLDHAPGHEVMPVQRITLRSRGGMPMILRRR</sequence>
<comment type="similarity">
    <text evidence="2 4">Belongs to the cytochrome P450 family.</text>
</comment>
<protein>
    <submittedName>
        <fullName evidence="6">Cytochrome P450</fullName>
    </submittedName>
</protein>
<dbReference type="InterPro" id="IPR017972">
    <property type="entry name" value="Cyt_P450_CS"/>
</dbReference>
<dbReference type="GO" id="GO:0004497">
    <property type="term" value="F:monooxygenase activity"/>
    <property type="evidence" value="ECO:0007669"/>
    <property type="project" value="UniProtKB-KW"/>
</dbReference>
<name>A0A4Q2U7G7_9HYPH</name>
<dbReference type="SUPFAM" id="SSF48264">
    <property type="entry name" value="Cytochrome P450"/>
    <property type="match status" value="1"/>
</dbReference>
<feature type="binding site" description="axial binding residue" evidence="3">
    <location>
        <position position="434"/>
    </location>
    <ligand>
        <name>heme</name>
        <dbReference type="ChEBI" id="CHEBI:30413"/>
    </ligand>
    <ligandPart>
        <name>Fe</name>
        <dbReference type="ChEBI" id="CHEBI:18248"/>
    </ligandPart>
</feature>
<dbReference type="PANTHER" id="PTHR24305:SF166">
    <property type="entry name" value="CYTOCHROME P450 12A4, MITOCHONDRIAL-RELATED"/>
    <property type="match status" value="1"/>
</dbReference>
<comment type="caution">
    <text evidence="6">The sequence shown here is derived from an EMBL/GenBank/DDBJ whole genome shotgun (WGS) entry which is preliminary data.</text>
</comment>
<evidence type="ECO:0000256" key="3">
    <source>
        <dbReference type="PIRSR" id="PIRSR602401-1"/>
    </source>
</evidence>
<keyword evidence="7" id="KW-1185">Reference proteome</keyword>
<keyword evidence="4" id="KW-0560">Oxidoreductase</keyword>
<evidence type="ECO:0000256" key="4">
    <source>
        <dbReference type="RuleBase" id="RU000461"/>
    </source>
</evidence>
<accession>A0A4Q2U7G7</accession>
<feature type="region of interest" description="Disordered" evidence="5">
    <location>
        <begin position="1"/>
        <end position="41"/>
    </location>
</feature>
<dbReference type="Gene3D" id="1.10.630.10">
    <property type="entry name" value="Cytochrome P450"/>
    <property type="match status" value="1"/>
</dbReference>
<dbReference type="PRINTS" id="PR00463">
    <property type="entry name" value="EP450I"/>
</dbReference>
<keyword evidence="4" id="KW-0503">Monooxygenase</keyword>
<dbReference type="EMBL" id="QYBB01000008">
    <property type="protein sequence ID" value="RYC32322.1"/>
    <property type="molecule type" value="Genomic_DNA"/>
</dbReference>
<keyword evidence="3 4" id="KW-0408">Iron</keyword>
<dbReference type="RefSeq" id="WP_129225940.1">
    <property type="nucleotide sequence ID" value="NZ_QYBB01000008.1"/>
</dbReference>
<comment type="cofactor">
    <cofactor evidence="1 3">
        <name>heme</name>
        <dbReference type="ChEBI" id="CHEBI:30413"/>
    </cofactor>
</comment>
<evidence type="ECO:0000313" key="6">
    <source>
        <dbReference type="EMBL" id="RYC32322.1"/>
    </source>
</evidence>
<dbReference type="PANTHER" id="PTHR24305">
    <property type="entry name" value="CYTOCHROME P450"/>
    <property type="match status" value="1"/>
</dbReference>
<dbReference type="InterPro" id="IPR001128">
    <property type="entry name" value="Cyt_P450"/>
</dbReference>
<dbReference type="GO" id="GO:0005506">
    <property type="term" value="F:iron ion binding"/>
    <property type="evidence" value="ECO:0007669"/>
    <property type="project" value="InterPro"/>
</dbReference>